<evidence type="ECO:0000313" key="3">
    <source>
        <dbReference type="Proteomes" id="UP000772434"/>
    </source>
</evidence>
<evidence type="ECO:0000313" key="2">
    <source>
        <dbReference type="EMBL" id="KAF9071147.1"/>
    </source>
</evidence>
<dbReference type="Proteomes" id="UP000772434">
    <property type="component" value="Unassembled WGS sequence"/>
</dbReference>
<name>A0A9P5U9M5_9AGAR</name>
<feature type="compositionally biased region" description="Polar residues" evidence="1">
    <location>
        <begin position="30"/>
        <end position="88"/>
    </location>
</feature>
<sequence>MDVFSRNDTRRGTDADVASTSRISRAPGASRSTAPRDQSQPSRNPRNPGIDSQESKLNQQFYTPSTSLAARSSPRPLTSSPEQFITDWSDSVRGGSPPGDPGSDITEEEEGEKEEDLFVRDDDDEVEMEMEMEEVLTAGDNKEEKEKDLFSDDDGEQEIEGRIEHSGISSPPTSSPRRISSRRLPLTPTPAPRRKNSMAPPAFIRDRGVLQPPPPAQPRPPPLTQSTNPPPSQELGTTNISFDLDFTPEPVKNKHSPIKVDSPVPLRVMAMPPPRLRYPERGPYSDTSIILQVIPESSQFRLSPPPPAQPRRKLDSSLDRNPSPSIIDSQGPSSSSVVPRTNPKINKVASAATAPSAVFAVPQRRVPRPHQPVPLVMTSQTIPRILAPDSDTSGTHSQSQNGSQSQEQPQSQSQGQEPGQRQKQEASSKRQSQQSQPSGQSNSVTESDSQPTDTHSKKSELLLVLPQHTENLGTGSDHDDDHDSLFSGQIVMLMLI</sequence>
<dbReference type="EMBL" id="JADNRY010000035">
    <property type="protein sequence ID" value="KAF9071147.1"/>
    <property type="molecule type" value="Genomic_DNA"/>
</dbReference>
<dbReference type="AlphaFoldDB" id="A0A9P5U9M5"/>
<feature type="region of interest" description="Disordered" evidence="1">
    <location>
        <begin position="295"/>
        <end position="352"/>
    </location>
</feature>
<feature type="compositionally biased region" description="Basic and acidic residues" evidence="1">
    <location>
        <begin position="1"/>
        <end position="14"/>
    </location>
</feature>
<feature type="compositionally biased region" description="Low complexity" evidence="1">
    <location>
        <begin position="168"/>
        <end position="186"/>
    </location>
</feature>
<keyword evidence="3" id="KW-1185">Reference proteome</keyword>
<comment type="caution">
    <text evidence="2">The sequence shown here is derived from an EMBL/GenBank/DDBJ whole genome shotgun (WGS) entry which is preliminary data.</text>
</comment>
<feature type="compositionally biased region" description="Pro residues" evidence="1">
    <location>
        <begin position="211"/>
        <end position="232"/>
    </location>
</feature>
<reference evidence="2" key="1">
    <citation type="submission" date="2020-11" db="EMBL/GenBank/DDBJ databases">
        <authorList>
            <consortium name="DOE Joint Genome Institute"/>
            <person name="Ahrendt S."/>
            <person name="Riley R."/>
            <person name="Andreopoulos W."/>
            <person name="Labutti K."/>
            <person name="Pangilinan J."/>
            <person name="Ruiz-Duenas F.J."/>
            <person name="Barrasa J.M."/>
            <person name="Sanchez-Garcia M."/>
            <person name="Camarero S."/>
            <person name="Miyauchi S."/>
            <person name="Serrano A."/>
            <person name="Linde D."/>
            <person name="Babiker R."/>
            <person name="Drula E."/>
            <person name="Ayuso-Fernandez I."/>
            <person name="Pacheco R."/>
            <person name="Padilla G."/>
            <person name="Ferreira P."/>
            <person name="Barriuso J."/>
            <person name="Kellner H."/>
            <person name="Castanera R."/>
            <person name="Alfaro M."/>
            <person name="Ramirez L."/>
            <person name="Pisabarro A.G."/>
            <person name="Kuo A."/>
            <person name="Tritt A."/>
            <person name="Lipzen A."/>
            <person name="He G."/>
            <person name="Yan M."/>
            <person name="Ng V."/>
            <person name="Cullen D."/>
            <person name="Martin F."/>
            <person name="Rosso M.-N."/>
            <person name="Henrissat B."/>
            <person name="Hibbett D."/>
            <person name="Martinez A.T."/>
            <person name="Grigoriev I.V."/>
        </authorList>
    </citation>
    <scope>NUCLEOTIDE SEQUENCE</scope>
    <source>
        <strain evidence="2">AH 40177</strain>
    </source>
</reference>
<feature type="compositionally biased region" description="Low complexity" evidence="1">
    <location>
        <begin position="322"/>
        <end position="339"/>
    </location>
</feature>
<gene>
    <name evidence="2" type="ORF">BDP27DRAFT_555114</name>
</gene>
<accession>A0A9P5U9M5</accession>
<evidence type="ECO:0000256" key="1">
    <source>
        <dbReference type="SAM" id="MobiDB-lite"/>
    </source>
</evidence>
<feature type="region of interest" description="Disordered" evidence="1">
    <location>
        <begin position="385"/>
        <end position="457"/>
    </location>
</feature>
<feature type="compositionally biased region" description="Acidic residues" evidence="1">
    <location>
        <begin position="105"/>
        <end position="134"/>
    </location>
</feature>
<proteinExistence type="predicted"/>
<feature type="compositionally biased region" description="Polar residues" evidence="1">
    <location>
        <begin position="444"/>
        <end position="453"/>
    </location>
</feature>
<protein>
    <submittedName>
        <fullName evidence="2">Uncharacterized protein</fullName>
    </submittedName>
</protein>
<feature type="compositionally biased region" description="Basic and acidic residues" evidence="1">
    <location>
        <begin position="140"/>
        <end position="150"/>
    </location>
</feature>
<feature type="region of interest" description="Disordered" evidence="1">
    <location>
        <begin position="1"/>
        <end position="268"/>
    </location>
</feature>
<feature type="compositionally biased region" description="Low complexity" evidence="1">
    <location>
        <begin position="397"/>
        <end position="419"/>
    </location>
</feature>
<feature type="compositionally biased region" description="Low complexity" evidence="1">
    <location>
        <begin position="429"/>
        <end position="443"/>
    </location>
</feature>
<organism evidence="2 3">
    <name type="scientific">Rhodocollybia butyracea</name>
    <dbReference type="NCBI Taxonomy" id="206335"/>
    <lineage>
        <taxon>Eukaryota</taxon>
        <taxon>Fungi</taxon>
        <taxon>Dikarya</taxon>
        <taxon>Basidiomycota</taxon>
        <taxon>Agaricomycotina</taxon>
        <taxon>Agaricomycetes</taxon>
        <taxon>Agaricomycetidae</taxon>
        <taxon>Agaricales</taxon>
        <taxon>Marasmiineae</taxon>
        <taxon>Omphalotaceae</taxon>
        <taxon>Rhodocollybia</taxon>
    </lineage>
</organism>